<proteinExistence type="predicted"/>
<organism evidence="2 3">
    <name type="scientific">Meganyctiphanes norvegica</name>
    <name type="common">Northern krill</name>
    <name type="synonym">Thysanopoda norvegica</name>
    <dbReference type="NCBI Taxonomy" id="48144"/>
    <lineage>
        <taxon>Eukaryota</taxon>
        <taxon>Metazoa</taxon>
        <taxon>Ecdysozoa</taxon>
        <taxon>Arthropoda</taxon>
        <taxon>Crustacea</taxon>
        <taxon>Multicrustacea</taxon>
        <taxon>Malacostraca</taxon>
        <taxon>Eumalacostraca</taxon>
        <taxon>Eucarida</taxon>
        <taxon>Euphausiacea</taxon>
        <taxon>Euphausiidae</taxon>
        <taxon>Meganyctiphanes</taxon>
    </lineage>
</organism>
<dbReference type="InterPro" id="IPR029063">
    <property type="entry name" value="SAM-dependent_MTases_sf"/>
</dbReference>
<feature type="domain" description="Methyltransferase FkbM" evidence="1">
    <location>
        <begin position="57"/>
        <end position="238"/>
    </location>
</feature>
<dbReference type="EMBL" id="CAXKWB010044435">
    <property type="protein sequence ID" value="CAL4160665.1"/>
    <property type="molecule type" value="Genomic_DNA"/>
</dbReference>
<sequence length="270" mass="31101">MLNILHDEYLLPPDPRPYNISSNNAWYIDDNKLYGKDIRNQLKDIFFHEHNGFFVEAGALDGVYLSNTLWLEKERGWTGLLIGPNIFSYRELLTKHRKAWVSNTCISSTLHPRQTVMVSLIPGGRTSHSEMNVRGSSYEFGVNLDISEDEPYYRDIHFLLNSATKHLTNVQCFPLKSYLLALNVSTVDLLSLDIQGSEMAVLDTLPWESVNFRALVVEYISQVMDQNFLDIMTTRGYNYQHLTEDILFIKKGDPLLDLKFEVHADTVVYT</sequence>
<name>A0AAV2S5I7_MEGNR</name>
<gene>
    <name evidence="2" type="ORF">MNOR_LOCUS32528</name>
</gene>
<comment type="caution">
    <text evidence="2">The sequence shown here is derived from an EMBL/GenBank/DDBJ whole genome shotgun (WGS) entry which is preliminary data.</text>
</comment>
<evidence type="ECO:0000313" key="2">
    <source>
        <dbReference type="EMBL" id="CAL4160665.1"/>
    </source>
</evidence>
<dbReference type="Proteomes" id="UP001497623">
    <property type="component" value="Unassembled WGS sequence"/>
</dbReference>
<evidence type="ECO:0000259" key="1">
    <source>
        <dbReference type="Pfam" id="PF05050"/>
    </source>
</evidence>
<dbReference type="InterPro" id="IPR053202">
    <property type="entry name" value="EGF_Rcpt_Signaling_Reg"/>
</dbReference>
<dbReference type="GO" id="GO:0005886">
    <property type="term" value="C:plasma membrane"/>
    <property type="evidence" value="ECO:0007669"/>
    <property type="project" value="TreeGrafter"/>
</dbReference>
<dbReference type="PANTHER" id="PTHR34009">
    <property type="entry name" value="PROTEIN STAR"/>
    <property type="match status" value="1"/>
</dbReference>
<protein>
    <recommendedName>
        <fullName evidence="1">Methyltransferase FkbM domain-containing protein</fullName>
    </recommendedName>
</protein>
<dbReference type="PANTHER" id="PTHR34009:SF2">
    <property type="entry name" value="PROTEIN STAR"/>
    <property type="match status" value="1"/>
</dbReference>
<dbReference type="GO" id="GO:0031902">
    <property type="term" value="C:late endosome membrane"/>
    <property type="evidence" value="ECO:0007669"/>
    <property type="project" value="TreeGrafter"/>
</dbReference>
<evidence type="ECO:0000313" key="3">
    <source>
        <dbReference type="Proteomes" id="UP001497623"/>
    </source>
</evidence>
<reference evidence="2 3" key="1">
    <citation type="submission" date="2024-05" db="EMBL/GenBank/DDBJ databases">
        <authorList>
            <person name="Wallberg A."/>
        </authorList>
    </citation>
    <scope>NUCLEOTIDE SEQUENCE [LARGE SCALE GENOMIC DNA]</scope>
</reference>
<accession>A0AAV2S5I7</accession>
<dbReference type="GO" id="GO:0005789">
    <property type="term" value="C:endoplasmic reticulum membrane"/>
    <property type="evidence" value="ECO:0007669"/>
    <property type="project" value="TreeGrafter"/>
</dbReference>
<dbReference type="GO" id="GO:0006888">
    <property type="term" value="P:endoplasmic reticulum to Golgi vesicle-mediated transport"/>
    <property type="evidence" value="ECO:0007669"/>
    <property type="project" value="TreeGrafter"/>
</dbReference>
<dbReference type="AlphaFoldDB" id="A0AAV2S5I7"/>
<dbReference type="GO" id="GO:0005794">
    <property type="term" value="C:Golgi apparatus"/>
    <property type="evidence" value="ECO:0007669"/>
    <property type="project" value="TreeGrafter"/>
</dbReference>
<dbReference type="GO" id="GO:0016197">
    <property type="term" value="P:endosomal transport"/>
    <property type="evidence" value="ECO:0007669"/>
    <property type="project" value="TreeGrafter"/>
</dbReference>
<dbReference type="Gene3D" id="3.40.50.150">
    <property type="entry name" value="Vaccinia Virus protein VP39"/>
    <property type="match status" value="1"/>
</dbReference>
<dbReference type="InterPro" id="IPR006342">
    <property type="entry name" value="FkbM_mtfrase"/>
</dbReference>
<dbReference type="Pfam" id="PF05050">
    <property type="entry name" value="Methyltransf_21"/>
    <property type="match status" value="1"/>
</dbReference>
<keyword evidence="3" id="KW-1185">Reference proteome</keyword>